<evidence type="ECO:0000256" key="9">
    <source>
        <dbReference type="RuleBase" id="RU910715"/>
    </source>
</evidence>
<reference evidence="10 11" key="1">
    <citation type="journal article" date="2021" name="Nat. Plants">
        <title>The Taxus genome provides insights into paclitaxel biosynthesis.</title>
        <authorList>
            <person name="Xiong X."/>
            <person name="Gou J."/>
            <person name="Liao Q."/>
            <person name="Li Y."/>
            <person name="Zhou Q."/>
            <person name="Bi G."/>
            <person name="Li C."/>
            <person name="Du R."/>
            <person name="Wang X."/>
            <person name="Sun T."/>
            <person name="Guo L."/>
            <person name="Liang H."/>
            <person name="Lu P."/>
            <person name="Wu Y."/>
            <person name="Zhang Z."/>
            <person name="Ro D.K."/>
            <person name="Shang Y."/>
            <person name="Huang S."/>
            <person name="Yan J."/>
        </authorList>
    </citation>
    <scope>NUCLEOTIDE SEQUENCE [LARGE SCALE GENOMIC DNA]</scope>
    <source>
        <strain evidence="10">Ta-2019</strain>
    </source>
</reference>
<dbReference type="InterPro" id="IPR047664">
    <property type="entry name" value="SWEET"/>
</dbReference>
<dbReference type="Pfam" id="PF03083">
    <property type="entry name" value="MtN3_slv"/>
    <property type="match status" value="2"/>
</dbReference>
<comment type="subcellular location">
    <subcellularLocation>
        <location evidence="1">Endomembrane system</location>
        <topology evidence="1">Multi-pass membrane protein</topology>
    </subcellularLocation>
</comment>
<keyword evidence="8 9" id="KW-0472">Membrane</keyword>
<evidence type="ECO:0000256" key="7">
    <source>
        <dbReference type="ARBA" id="ARBA00022989"/>
    </source>
</evidence>
<comment type="function">
    <text evidence="9">Mediates both low-affinity uptake and efflux of sugar across the membrane.</text>
</comment>
<evidence type="ECO:0000313" key="10">
    <source>
        <dbReference type="EMBL" id="KAH9324699.1"/>
    </source>
</evidence>
<accession>A0AA38GIS0</accession>
<feature type="transmembrane region" description="Helical" evidence="9">
    <location>
        <begin position="17"/>
        <end position="38"/>
    </location>
</feature>
<evidence type="ECO:0000256" key="8">
    <source>
        <dbReference type="ARBA" id="ARBA00023136"/>
    </source>
</evidence>
<gene>
    <name evidence="10" type="ORF">KI387_004877</name>
</gene>
<protein>
    <recommendedName>
        <fullName evidence="9">Bidirectional sugar transporter SWEET</fullName>
    </recommendedName>
</protein>
<dbReference type="GO" id="GO:0016020">
    <property type="term" value="C:membrane"/>
    <property type="evidence" value="ECO:0007669"/>
    <property type="project" value="InterPro"/>
</dbReference>
<dbReference type="EMBL" id="JAHRHJ020000002">
    <property type="protein sequence ID" value="KAH9324699.1"/>
    <property type="molecule type" value="Genomic_DNA"/>
</dbReference>
<dbReference type="Proteomes" id="UP000824469">
    <property type="component" value="Unassembled WGS sequence"/>
</dbReference>
<dbReference type="InterPro" id="IPR004316">
    <property type="entry name" value="SWEET_rpt"/>
</dbReference>
<dbReference type="OMA" id="PARGFWY"/>
<feature type="transmembrane region" description="Helical" evidence="9">
    <location>
        <begin position="161"/>
        <end position="178"/>
    </location>
</feature>
<keyword evidence="4 9" id="KW-0762">Sugar transport</keyword>
<keyword evidence="5 9" id="KW-0812">Transmembrane</keyword>
<dbReference type="PANTHER" id="PTHR10791">
    <property type="entry name" value="RAG1-ACTIVATING PROTEIN 1"/>
    <property type="match status" value="1"/>
</dbReference>
<evidence type="ECO:0000256" key="3">
    <source>
        <dbReference type="ARBA" id="ARBA00022448"/>
    </source>
</evidence>
<keyword evidence="11" id="KW-1185">Reference proteome</keyword>
<dbReference type="GO" id="GO:0012505">
    <property type="term" value="C:endomembrane system"/>
    <property type="evidence" value="ECO:0007669"/>
    <property type="project" value="UniProtKB-SubCell"/>
</dbReference>
<evidence type="ECO:0000313" key="11">
    <source>
        <dbReference type="Proteomes" id="UP000824469"/>
    </source>
</evidence>
<comment type="similarity">
    <text evidence="2 9">Belongs to the SWEET sugar transporter family.</text>
</comment>
<evidence type="ECO:0000256" key="6">
    <source>
        <dbReference type="ARBA" id="ARBA00022737"/>
    </source>
</evidence>
<evidence type="ECO:0000256" key="2">
    <source>
        <dbReference type="ARBA" id="ARBA00007809"/>
    </source>
</evidence>
<dbReference type="PANTHER" id="PTHR10791:SF240">
    <property type="entry name" value="BIDIRECTIONAL SUGAR TRANSPORTER SWEET"/>
    <property type="match status" value="1"/>
</dbReference>
<dbReference type="AlphaFoldDB" id="A0AA38GIS0"/>
<proteinExistence type="inferred from homology"/>
<dbReference type="Gene3D" id="1.20.1280.290">
    <property type="match status" value="2"/>
</dbReference>
<organism evidence="10 11">
    <name type="scientific">Taxus chinensis</name>
    <name type="common">Chinese yew</name>
    <name type="synonym">Taxus wallichiana var. chinensis</name>
    <dbReference type="NCBI Taxonomy" id="29808"/>
    <lineage>
        <taxon>Eukaryota</taxon>
        <taxon>Viridiplantae</taxon>
        <taxon>Streptophyta</taxon>
        <taxon>Embryophyta</taxon>
        <taxon>Tracheophyta</taxon>
        <taxon>Spermatophyta</taxon>
        <taxon>Pinopsida</taxon>
        <taxon>Pinidae</taxon>
        <taxon>Conifers II</taxon>
        <taxon>Cupressales</taxon>
        <taxon>Taxaceae</taxon>
        <taxon>Taxus</taxon>
    </lineage>
</organism>
<evidence type="ECO:0000256" key="5">
    <source>
        <dbReference type="ARBA" id="ARBA00022692"/>
    </source>
</evidence>
<feature type="transmembrane region" description="Helical" evidence="9">
    <location>
        <begin position="44"/>
        <end position="66"/>
    </location>
</feature>
<feature type="transmembrane region" description="Helical" evidence="9">
    <location>
        <begin position="109"/>
        <end position="130"/>
    </location>
</feature>
<name>A0AA38GIS0_TAXCH</name>
<keyword evidence="6" id="KW-0677">Repeat</keyword>
<feature type="non-terminal residue" evidence="10">
    <location>
        <position position="230"/>
    </location>
</feature>
<keyword evidence="3 9" id="KW-0813">Transport</keyword>
<keyword evidence="7 9" id="KW-1133">Transmembrane helix</keyword>
<evidence type="ECO:0000256" key="4">
    <source>
        <dbReference type="ARBA" id="ARBA00022597"/>
    </source>
</evidence>
<dbReference type="GO" id="GO:0051119">
    <property type="term" value="F:sugar transmembrane transporter activity"/>
    <property type="evidence" value="ECO:0007669"/>
    <property type="project" value="InterPro"/>
</dbReference>
<feature type="transmembrane region" description="Helical" evidence="9">
    <location>
        <begin position="78"/>
        <end position="97"/>
    </location>
</feature>
<sequence>PTIWAILKLKSTKDYSAMPYVCTLFNCSLWLLYGMPFVKPHSTLILTVNGTGFALELFYLTIFLRFASKEIKVKTMKIFLPMAIIYTTLVVIAMTAMKTYRARQLLAGTASVLVSIAMYASPLSVMGLVIRTKSVEYMPLLLSVFNLMNAIVWASYSLVPSGVGCLLAIVQLTVYAMYRNSKQENPNTKEENQMVQLTEFSPARGFWYYKIDDENSEFSPARGFWYWKID</sequence>
<comment type="caution">
    <text evidence="10">The sequence shown here is derived from an EMBL/GenBank/DDBJ whole genome shotgun (WGS) entry which is preliminary data.</text>
</comment>
<comment type="caution">
    <text evidence="9">Lacks conserved residue(s) required for the propagation of feature annotation.</text>
</comment>
<evidence type="ECO:0000256" key="1">
    <source>
        <dbReference type="ARBA" id="ARBA00004127"/>
    </source>
</evidence>
<feature type="non-terminal residue" evidence="10">
    <location>
        <position position="1"/>
    </location>
</feature>